<dbReference type="GO" id="GO:0016192">
    <property type="term" value="P:vesicle-mediated transport"/>
    <property type="evidence" value="ECO:0007669"/>
    <property type="project" value="InterPro"/>
</dbReference>
<dbReference type="AlphaFoldDB" id="U6L1A4"/>
<sequence>MRDRFRELQALALQLHPEAAAQMHQGGAPNGGPRADAAADLEGGPPGGPPGGPQGGLQGGPQEGFLCEYFKKVQVLSAALAEIGEKTEQIQTLKAKLVEATNPDEEKDVSHELHKVMAAAMTLMQKSKRAIEGLGLENTKLADSQKGFLNCASELRIRKNLQQTLAAQLQQQLQLLQLRQAEYRLQVRKKAVRQVKLGPKP</sequence>
<proteinExistence type="predicted"/>
<feature type="region of interest" description="Disordered" evidence="2">
    <location>
        <begin position="16"/>
        <end position="60"/>
    </location>
</feature>
<dbReference type="GeneID" id="25256090"/>
<reference evidence="3" key="2">
    <citation type="submission" date="2013-10" db="EMBL/GenBank/DDBJ databases">
        <authorList>
            <person name="Aslett M."/>
        </authorList>
    </citation>
    <scope>NUCLEOTIDE SEQUENCE [LARGE SCALE GENOMIC DNA]</scope>
    <source>
        <strain evidence="3">Houghton</strain>
    </source>
</reference>
<dbReference type="VEuPathDB" id="ToxoDB:ETH_00035245"/>
<dbReference type="GO" id="GO:0016020">
    <property type="term" value="C:membrane"/>
    <property type="evidence" value="ECO:0007669"/>
    <property type="project" value="InterPro"/>
</dbReference>
<dbReference type="InterPro" id="IPR010989">
    <property type="entry name" value="SNARE"/>
</dbReference>
<dbReference type="VEuPathDB" id="ToxoDB:ETH2_1118000"/>
<keyword evidence="1" id="KW-0175">Coiled coil</keyword>
<dbReference type="Gene3D" id="1.20.58.70">
    <property type="match status" value="1"/>
</dbReference>
<reference evidence="3" key="1">
    <citation type="submission" date="2013-10" db="EMBL/GenBank/DDBJ databases">
        <title>Genomic analysis of the causative agents of coccidiosis in chickens.</title>
        <authorList>
            <person name="Reid A.J."/>
            <person name="Blake D."/>
            <person name="Billington K."/>
            <person name="Browne H."/>
            <person name="Dunn M."/>
            <person name="Hung S."/>
            <person name="Kawahara F."/>
            <person name="Miranda-Saavedra D."/>
            <person name="Mourier T."/>
            <person name="Nagra H."/>
            <person name="Otto T.D."/>
            <person name="Rawlings N."/>
            <person name="Sanchez A."/>
            <person name="Sanders M."/>
            <person name="Subramaniam C."/>
            <person name="Tay Y."/>
            <person name="Dear P."/>
            <person name="Doerig C."/>
            <person name="Gruber A."/>
            <person name="Parkinson J."/>
            <person name="Shirley M."/>
            <person name="Wan K.L."/>
            <person name="Berriman M."/>
            <person name="Tomley F."/>
            <person name="Pain A."/>
        </authorList>
    </citation>
    <scope>NUCLEOTIDE SEQUENCE [LARGE SCALE GENOMIC DNA]</scope>
    <source>
        <strain evidence="3">Houghton</strain>
    </source>
</reference>
<evidence type="ECO:0000313" key="4">
    <source>
        <dbReference type="Proteomes" id="UP000030747"/>
    </source>
</evidence>
<name>U6L1A4_EIMTE</name>
<dbReference type="Proteomes" id="UP000030747">
    <property type="component" value="Unassembled WGS sequence"/>
</dbReference>
<protein>
    <submittedName>
        <fullName evidence="3">Syntaxin, putative</fullName>
    </submittedName>
</protein>
<gene>
    <name evidence="3" type="ORF">ETH_00035245</name>
</gene>
<dbReference type="RefSeq" id="XP_013234690.1">
    <property type="nucleotide sequence ID" value="XM_013379236.1"/>
</dbReference>
<accession>U6L1A4</accession>
<dbReference type="EMBL" id="HG676380">
    <property type="protein sequence ID" value="CDJ43941.1"/>
    <property type="molecule type" value="Genomic_DNA"/>
</dbReference>
<dbReference type="SUPFAM" id="SSF47661">
    <property type="entry name" value="t-snare proteins"/>
    <property type="match status" value="1"/>
</dbReference>
<keyword evidence="4" id="KW-1185">Reference proteome</keyword>
<evidence type="ECO:0000256" key="2">
    <source>
        <dbReference type="SAM" id="MobiDB-lite"/>
    </source>
</evidence>
<feature type="coiled-coil region" evidence="1">
    <location>
        <begin position="159"/>
        <end position="186"/>
    </location>
</feature>
<evidence type="ECO:0000256" key="1">
    <source>
        <dbReference type="SAM" id="Coils"/>
    </source>
</evidence>
<evidence type="ECO:0000313" key="3">
    <source>
        <dbReference type="EMBL" id="CDJ43941.1"/>
    </source>
</evidence>
<organism evidence="3 4">
    <name type="scientific">Eimeria tenella</name>
    <name type="common">Coccidian parasite</name>
    <dbReference type="NCBI Taxonomy" id="5802"/>
    <lineage>
        <taxon>Eukaryota</taxon>
        <taxon>Sar</taxon>
        <taxon>Alveolata</taxon>
        <taxon>Apicomplexa</taxon>
        <taxon>Conoidasida</taxon>
        <taxon>Coccidia</taxon>
        <taxon>Eucoccidiorida</taxon>
        <taxon>Eimeriorina</taxon>
        <taxon>Eimeriidae</taxon>
        <taxon>Eimeria</taxon>
    </lineage>
</organism>
<dbReference type="OrthoDB" id="10255013at2759"/>